<comment type="caution">
    <text evidence="2">The sequence shown here is derived from an EMBL/GenBank/DDBJ whole genome shotgun (WGS) entry which is preliminary data.</text>
</comment>
<dbReference type="Proteomes" id="UP000316253">
    <property type="component" value="Unassembled WGS sequence"/>
</dbReference>
<feature type="region of interest" description="Disordered" evidence="1">
    <location>
        <begin position="168"/>
        <end position="197"/>
    </location>
</feature>
<sequence length="209" mass="23951">MLLTPAPSSPSSSLRHDGDLTTLLEQLIEQYFADYPLANPIQVRFGRYSRTRLGSIGLAGWRSLKHPRALAYPGRHLSQHDQAASQIVITGYYRHRSIPDRLILATLAHELVHYFHGFHSALPQKFLDPHRGNIVDQELYKVGFGQELRLAKSWQRLHLRQAMQQIDSEERRLKSHKPLKPLKSGLKSRPQSLSQAHPLARQLRRILLG</sequence>
<name>A0A554J946_9BACT</name>
<dbReference type="EMBL" id="VMFD01000078">
    <property type="protein sequence ID" value="TSC64886.1"/>
    <property type="molecule type" value="Genomic_DNA"/>
</dbReference>
<evidence type="ECO:0000313" key="3">
    <source>
        <dbReference type="Proteomes" id="UP000316253"/>
    </source>
</evidence>
<protein>
    <submittedName>
        <fullName evidence="2">Uncharacterized protein</fullName>
    </submittedName>
</protein>
<feature type="compositionally biased region" description="Low complexity" evidence="1">
    <location>
        <begin position="181"/>
        <end position="190"/>
    </location>
</feature>
<accession>A0A554J946</accession>
<organism evidence="2 3">
    <name type="scientific">Candidatus Berkelbacteria bacterium Gr01-1014_85</name>
    <dbReference type="NCBI Taxonomy" id="2017150"/>
    <lineage>
        <taxon>Bacteria</taxon>
        <taxon>Candidatus Berkelbacteria</taxon>
    </lineage>
</organism>
<reference evidence="2 3" key="1">
    <citation type="submission" date="2017-08" db="EMBL/GenBank/DDBJ databases">
        <title>Mechanisms for carbon and nitrogen cycling indicate functional differentiation within the Candidate Phyla Radiation.</title>
        <authorList>
            <person name="Danczak R.E."/>
            <person name="Johnston M.D."/>
            <person name="Kenah C."/>
            <person name="Slattery M."/>
            <person name="Wrighton K.C."/>
            <person name="Wilkins M.J."/>
        </authorList>
    </citation>
    <scope>NUCLEOTIDE SEQUENCE [LARGE SCALE GENOMIC DNA]</scope>
    <source>
        <strain evidence="2">Gr01-1014_85</strain>
    </source>
</reference>
<proteinExistence type="predicted"/>
<evidence type="ECO:0000313" key="2">
    <source>
        <dbReference type="EMBL" id="TSC64886.1"/>
    </source>
</evidence>
<dbReference type="AlphaFoldDB" id="A0A554J946"/>
<gene>
    <name evidence="2" type="ORF">CEO22_670</name>
</gene>
<evidence type="ECO:0000256" key="1">
    <source>
        <dbReference type="SAM" id="MobiDB-lite"/>
    </source>
</evidence>